<keyword evidence="4" id="KW-1185">Reference proteome</keyword>
<evidence type="ECO:0000313" key="3">
    <source>
        <dbReference type="EMBL" id="MDA0565604.1"/>
    </source>
</evidence>
<keyword evidence="2" id="KW-0472">Membrane</keyword>
<dbReference type="EMBL" id="JAJAQC010000024">
    <property type="protein sequence ID" value="MDA0565604.1"/>
    <property type="molecule type" value="Genomic_DNA"/>
</dbReference>
<dbReference type="RefSeq" id="WP_270072878.1">
    <property type="nucleotide sequence ID" value="NZ_JAJAQC010000024.1"/>
</dbReference>
<keyword evidence="2" id="KW-1133">Transmembrane helix</keyword>
<sequence length="90" mass="9267">MEASAMVDSALMTTMLVITLAGIGLVFLGGVFYVGYEAVQRRLDARAGVTASAAGAERRPAAHAAPRAGTDTGAEAHGTADQRTREHQPA</sequence>
<evidence type="ECO:0000256" key="2">
    <source>
        <dbReference type="SAM" id="Phobius"/>
    </source>
</evidence>
<dbReference type="AlphaFoldDB" id="A0A9X3SHR2"/>
<feature type="region of interest" description="Disordered" evidence="1">
    <location>
        <begin position="52"/>
        <end position="90"/>
    </location>
</feature>
<gene>
    <name evidence="3" type="ORF">LG943_14955</name>
</gene>
<feature type="transmembrane region" description="Helical" evidence="2">
    <location>
        <begin position="12"/>
        <end position="36"/>
    </location>
</feature>
<proteinExistence type="predicted"/>
<evidence type="ECO:0000313" key="4">
    <source>
        <dbReference type="Proteomes" id="UP001140076"/>
    </source>
</evidence>
<organism evidence="3 4">
    <name type="scientific">Streptomonospora mangrovi</name>
    <dbReference type="NCBI Taxonomy" id="2883123"/>
    <lineage>
        <taxon>Bacteria</taxon>
        <taxon>Bacillati</taxon>
        <taxon>Actinomycetota</taxon>
        <taxon>Actinomycetes</taxon>
        <taxon>Streptosporangiales</taxon>
        <taxon>Nocardiopsidaceae</taxon>
        <taxon>Streptomonospora</taxon>
    </lineage>
</organism>
<feature type="compositionally biased region" description="Basic and acidic residues" evidence="1">
    <location>
        <begin position="78"/>
        <end position="90"/>
    </location>
</feature>
<accession>A0A9X3SHR2</accession>
<protein>
    <submittedName>
        <fullName evidence="3">Uncharacterized protein</fullName>
    </submittedName>
</protein>
<keyword evidence="2" id="KW-0812">Transmembrane</keyword>
<name>A0A9X3SHR2_9ACTN</name>
<evidence type="ECO:0000256" key="1">
    <source>
        <dbReference type="SAM" id="MobiDB-lite"/>
    </source>
</evidence>
<reference evidence="3" key="1">
    <citation type="submission" date="2021-10" db="EMBL/GenBank/DDBJ databases">
        <title>Streptomonospora sp. nov., isolated from mangrove soil.</title>
        <authorList>
            <person name="Chen X."/>
            <person name="Ge X."/>
            <person name="Liu W."/>
        </authorList>
    </citation>
    <scope>NUCLEOTIDE SEQUENCE</scope>
    <source>
        <strain evidence="3">S1-112</strain>
    </source>
</reference>
<comment type="caution">
    <text evidence="3">The sequence shown here is derived from an EMBL/GenBank/DDBJ whole genome shotgun (WGS) entry which is preliminary data.</text>
</comment>
<dbReference type="Proteomes" id="UP001140076">
    <property type="component" value="Unassembled WGS sequence"/>
</dbReference>